<comment type="caution">
    <text evidence="3">The sequence shown here is derived from an EMBL/GenBank/DDBJ whole genome shotgun (WGS) entry which is preliminary data.</text>
</comment>
<dbReference type="InterPro" id="IPR020904">
    <property type="entry name" value="Sc_DH/Rdtase_CS"/>
</dbReference>
<dbReference type="PROSITE" id="PS00061">
    <property type="entry name" value="ADH_SHORT"/>
    <property type="match status" value="1"/>
</dbReference>
<dbReference type="PRINTS" id="PR00080">
    <property type="entry name" value="SDRFAMILY"/>
</dbReference>
<dbReference type="InterPro" id="IPR036291">
    <property type="entry name" value="NAD(P)-bd_dom_sf"/>
</dbReference>
<organism evidence="3 4">
    <name type="scientific">Paralimibaculum aggregatum</name>
    <dbReference type="NCBI Taxonomy" id="3036245"/>
    <lineage>
        <taxon>Bacteria</taxon>
        <taxon>Pseudomonadati</taxon>
        <taxon>Pseudomonadota</taxon>
        <taxon>Alphaproteobacteria</taxon>
        <taxon>Rhodobacterales</taxon>
        <taxon>Paracoccaceae</taxon>
        <taxon>Paralimibaculum</taxon>
    </lineage>
</organism>
<dbReference type="EMBL" id="BSYI01000063">
    <property type="protein sequence ID" value="GMG85389.1"/>
    <property type="molecule type" value="Genomic_DNA"/>
</dbReference>
<proteinExistence type="inferred from homology"/>
<dbReference type="Proteomes" id="UP001239909">
    <property type="component" value="Unassembled WGS sequence"/>
</dbReference>
<gene>
    <name evidence="3" type="ORF">LNKW23_46090</name>
</gene>
<sequence>MELLKGLNVVVTGAASGIGAETAIVAAEAGARVALLDLKPEAAEAIAAGLPGDPVVHGCDIADAAGTRAAFDALQETLGGIDAVVHAAGIWFPREDGRIAELDGAVWARTVEVNLTGTFHVCREAARLMQGGKGGSVVTLGSVVATTGWDKLNAYSASKGGVVSLSRSLAVELAPDKIRVNCICPGVIETPMTEKVLTYSKPTNLPLGRLGHPRDIAQAAVFLCSSWSSFMTGTVMTIDGGFSAA</sequence>
<accession>A0ABQ6LTH3</accession>
<dbReference type="InterPro" id="IPR002347">
    <property type="entry name" value="SDR_fam"/>
</dbReference>
<dbReference type="PANTHER" id="PTHR24321:SF8">
    <property type="entry name" value="ESTRADIOL 17-BETA-DEHYDROGENASE 8-RELATED"/>
    <property type="match status" value="1"/>
</dbReference>
<evidence type="ECO:0000256" key="1">
    <source>
        <dbReference type="ARBA" id="ARBA00006484"/>
    </source>
</evidence>
<dbReference type="RefSeq" id="WP_285674734.1">
    <property type="nucleotide sequence ID" value="NZ_BSYI01000063.1"/>
</dbReference>
<reference evidence="3 4" key="1">
    <citation type="submission" date="2023-04" db="EMBL/GenBank/DDBJ databases">
        <title>Marinoamorphus aggregata gen. nov., sp. Nov., isolate from tissue of brittle star Ophioplocus japonicus.</title>
        <authorList>
            <person name="Kawano K."/>
            <person name="Sawayama S."/>
            <person name="Nakagawa S."/>
        </authorList>
    </citation>
    <scope>NUCLEOTIDE SEQUENCE [LARGE SCALE GENOMIC DNA]</scope>
    <source>
        <strain evidence="3 4">NKW23</strain>
    </source>
</reference>
<dbReference type="SUPFAM" id="SSF51735">
    <property type="entry name" value="NAD(P)-binding Rossmann-fold domains"/>
    <property type="match status" value="1"/>
</dbReference>
<comment type="similarity">
    <text evidence="1">Belongs to the short-chain dehydrogenases/reductases (SDR) family.</text>
</comment>
<evidence type="ECO:0000313" key="3">
    <source>
        <dbReference type="EMBL" id="GMG85389.1"/>
    </source>
</evidence>
<dbReference type="Gene3D" id="3.40.50.720">
    <property type="entry name" value="NAD(P)-binding Rossmann-like Domain"/>
    <property type="match status" value="1"/>
</dbReference>
<name>A0ABQ6LTH3_9RHOB</name>
<keyword evidence="2" id="KW-0560">Oxidoreductase</keyword>
<dbReference type="PRINTS" id="PR00081">
    <property type="entry name" value="GDHRDH"/>
</dbReference>
<keyword evidence="4" id="KW-1185">Reference proteome</keyword>
<evidence type="ECO:0000256" key="2">
    <source>
        <dbReference type="ARBA" id="ARBA00023002"/>
    </source>
</evidence>
<dbReference type="PANTHER" id="PTHR24321">
    <property type="entry name" value="DEHYDROGENASES, SHORT CHAIN"/>
    <property type="match status" value="1"/>
</dbReference>
<dbReference type="Pfam" id="PF13561">
    <property type="entry name" value="adh_short_C2"/>
    <property type="match status" value="1"/>
</dbReference>
<dbReference type="CDD" id="cd05233">
    <property type="entry name" value="SDR_c"/>
    <property type="match status" value="1"/>
</dbReference>
<protein>
    <submittedName>
        <fullName evidence="3">SDR family oxidoreductase</fullName>
    </submittedName>
</protein>
<evidence type="ECO:0000313" key="4">
    <source>
        <dbReference type="Proteomes" id="UP001239909"/>
    </source>
</evidence>